<feature type="chain" id="PRO_5017397810" description="Phytase-like domain-containing protein" evidence="1">
    <location>
        <begin position="24"/>
        <end position="332"/>
    </location>
</feature>
<organism evidence="3 4">
    <name type="scientific">Aquamicrobium aerolatum DSM 21857</name>
    <dbReference type="NCBI Taxonomy" id="1121003"/>
    <lineage>
        <taxon>Bacteria</taxon>
        <taxon>Pseudomonadati</taxon>
        <taxon>Pseudomonadota</taxon>
        <taxon>Alphaproteobacteria</taxon>
        <taxon>Hyphomicrobiales</taxon>
        <taxon>Phyllobacteriaceae</taxon>
        <taxon>Aerobium</taxon>
    </lineage>
</organism>
<evidence type="ECO:0000313" key="4">
    <source>
        <dbReference type="Proteomes" id="UP000242763"/>
    </source>
</evidence>
<evidence type="ECO:0000259" key="2">
    <source>
        <dbReference type="Pfam" id="PF13449"/>
    </source>
</evidence>
<evidence type="ECO:0000313" key="3">
    <source>
        <dbReference type="EMBL" id="SFJ29862.1"/>
    </source>
</evidence>
<dbReference type="AlphaFoldDB" id="A0A1I3Q8G0"/>
<feature type="domain" description="Phytase-like" evidence="2">
    <location>
        <begin position="64"/>
        <end position="315"/>
    </location>
</feature>
<dbReference type="EMBL" id="FORF01000014">
    <property type="protein sequence ID" value="SFJ29862.1"/>
    <property type="molecule type" value="Genomic_DNA"/>
</dbReference>
<dbReference type="OrthoDB" id="9798693at2"/>
<reference evidence="4" key="1">
    <citation type="submission" date="2016-10" db="EMBL/GenBank/DDBJ databases">
        <authorList>
            <person name="Varghese N."/>
            <person name="Submissions S."/>
        </authorList>
    </citation>
    <scope>NUCLEOTIDE SEQUENCE [LARGE SCALE GENOMIC DNA]</scope>
    <source>
        <strain evidence="4">DSM 21857</strain>
    </source>
</reference>
<name>A0A1I3Q8G0_9HYPH</name>
<keyword evidence="1" id="KW-0732">Signal</keyword>
<sequence length="332" mass="36703">MRWAAVALAAALAVLSPYSDALAQAEPVEVRARPVTHFRLGSDERFFGPLEFVGGFEMRSPERRFGQFSALRFLEPGKKFAGVADHGFWFFGSILRDDDLVPVGVADFTMQAMLGDDGEVIESKLDKDAEALDISGDVATVAFERRARITEYALEPADMGKPVRHLDIVVPRHELRSNQGFETLVRAPQDGPLQGARLVIAERSLDEEGNLFSAILEGPGRGLFKVVRSDDFDVTDGAFLPDGDLLLLERRFSLASGVAMRLRRIDGASVRAGALLDGAVLMEANMGYQIDNMEGLDVWRRSDGKLILSLLSDNNQSFLQRTLYLEFILHDE</sequence>
<gene>
    <name evidence="3" type="ORF">SAMN03080618_02571</name>
</gene>
<protein>
    <recommendedName>
        <fullName evidence="2">Phytase-like domain-containing protein</fullName>
    </recommendedName>
</protein>
<dbReference type="PIRSF" id="PIRSF031900">
    <property type="entry name" value="UCP031900"/>
    <property type="match status" value="1"/>
</dbReference>
<evidence type="ECO:0000256" key="1">
    <source>
        <dbReference type="SAM" id="SignalP"/>
    </source>
</evidence>
<feature type="signal peptide" evidence="1">
    <location>
        <begin position="1"/>
        <end position="23"/>
    </location>
</feature>
<proteinExistence type="predicted"/>
<accession>A0A1I3Q8G0</accession>
<dbReference type="STRING" id="1121003.SAMN03080618_02571"/>
<dbReference type="InterPro" id="IPR027372">
    <property type="entry name" value="Phytase-like_dom"/>
</dbReference>
<dbReference type="Proteomes" id="UP000242763">
    <property type="component" value="Unassembled WGS sequence"/>
</dbReference>
<dbReference type="RefSeq" id="WP_091522953.1">
    <property type="nucleotide sequence ID" value="NZ_FORF01000014.1"/>
</dbReference>
<keyword evidence="4" id="KW-1185">Reference proteome</keyword>
<dbReference type="Pfam" id="PF13449">
    <property type="entry name" value="Phytase-like"/>
    <property type="match status" value="1"/>
</dbReference>
<dbReference type="InterPro" id="IPR014567">
    <property type="entry name" value="UCP031900"/>
</dbReference>